<dbReference type="InterPro" id="IPR005516">
    <property type="entry name" value="Remorin_C"/>
</dbReference>
<organism evidence="4 5">
    <name type="scientific">Vigna radiata var. radiata</name>
    <name type="common">Mung bean</name>
    <name type="synonym">Phaseolus aureus</name>
    <dbReference type="NCBI Taxonomy" id="3916"/>
    <lineage>
        <taxon>Eukaryota</taxon>
        <taxon>Viridiplantae</taxon>
        <taxon>Streptophyta</taxon>
        <taxon>Embryophyta</taxon>
        <taxon>Tracheophyta</taxon>
        <taxon>Spermatophyta</taxon>
        <taxon>Magnoliopsida</taxon>
        <taxon>eudicotyledons</taxon>
        <taxon>Gunneridae</taxon>
        <taxon>Pentapetalae</taxon>
        <taxon>rosids</taxon>
        <taxon>fabids</taxon>
        <taxon>Fabales</taxon>
        <taxon>Fabaceae</taxon>
        <taxon>Papilionoideae</taxon>
        <taxon>50 kb inversion clade</taxon>
        <taxon>NPAAA clade</taxon>
        <taxon>indigoferoid/millettioid clade</taxon>
        <taxon>Phaseoleae</taxon>
        <taxon>Vigna</taxon>
    </lineage>
</organism>
<dbReference type="KEGG" id="vra:106776680"/>
<keyword evidence="2" id="KW-0175">Coiled coil</keyword>
<sequence>MDDGEVEDHPAEKETENSVSKVMLARVLTKKRLALIKAWEGSEKTKSENRAYKKHSTIELWKDNKKASIEAECKRIEENLERKKAEYVERMKNKVVEIHQLAEEKRTCVDAQKSEEFLEVEETAAKFRSRGVTPRKFFACFSA</sequence>
<name>A0A1S3VNI3_VIGRR</name>
<dbReference type="Proteomes" id="UP000087766">
    <property type="component" value="Chromosome 11"/>
</dbReference>
<dbReference type="STRING" id="3916.A0A1S3VNI3"/>
<evidence type="ECO:0000259" key="3">
    <source>
        <dbReference type="Pfam" id="PF03763"/>
    </source>
</evidence>
<evidence type="ECO:0000256" key="2">
    <source>
        <dbReference type="SAM" id="Coils"/>
    </source>
</evidence>
<evidence type="ECO:0000313" key="5">
    <source>
        <dbReference type="RefSeq" id="XP_014519644.1"/>
    </source>
</evidence>
<feature type="coiled-coil region" evidence="2">
    <location>
        <begin position="66"/>
        <end position="97"/>
    </location>
</feature>
<dbReference type="PANTHER" id="PTHR31775:SF29">
    <property type="entry name" value="REMORIN C-TERMINAL DOMAIN-CONTAINING PROTEIN"/>
    <property type="match status" value="1"/>
</dbReference>
<dbReference type="RefSeq" id="XP_014519644.1">
    <property type="nucleotide sequence ID" value="XM_014664158.2"/>
</dbReference>
<evidence type="ECO:0000313" key="4">
    <source>
        <dbReference type="Proteomes" id="UP000087766"/>
    </source>
</evidence>
<reference evidence="5" key="2">
    <citation type="submission" date="2025-08" db="UniProtKB">
        <authorList>
            <consortium name="RefSeq"/>
        </authorList>
    </citation>
    <scope>IDENTIFICATION</scope>
    <source>
        <tissue evidence="5">Leaf</tissue>
    </source>
</reference>
<protein>
    <submittedName>
        <fullName evidence="5">Remorin-like</fullName>
    </submittedName>
</protein>
<dbReference type="OrthoDB" id="684343at2759"/>
<comment type="similarity">
    <text evidence="1">Belongs to the remorin family.</text>
</comment>
<dbReference type="PANTHER" id="PTHR31775">
    <property type="entry name" value="OS02G0117200 PROTEIN"/>
    <property type="match status" value="1"/>
</dbReference>
<dbReference type="AlphaFoldDB" id="A0A1S3VNI3"/>
<dbReference type="GeneID" id="106776680"/>
<feature type="domain" description="Remorin C-terminal" evidence="3">
    <location>
        <begin position="31"/>
        <end position="136"/>
    </location>
</feature>
<accession>A0A1S3VNI3</accession>
<gene>
    <name evidence="5" type="primary">LOC106776680</name>
</gene>
<keyword evidence="4" id="KW-1185">Reference proteome</keyword>
<dbReference type="Pfam" id="PF03763">
    <property type="entry name" value="Remorin_C"/>
    <property type="match status" value="1"/>
</dbReference>
<reference evidence="4" key="1">
    <citation type="journal article" date="2014" name="Nat. Commun.">
        <title>Genome sequence of mungbean and insights into evolution within Vigna species.</title>
        <authorList>
            <person name="Kang Y.J."/>
            <person name="Kim S.K."/>
            <person name="Kim M.Y."/>
            <person name="Lestari P."/>
            <person name="Kim K.H."/>
            <person name="Ha B.K."/>
            <person name="Jun T.H."/>
            <person name="Hwang W.J."/>
            <person name="Lee T."/>
            <person name="Lee J."/>
            <person name="Shim S."/>
            <person name="Yoon M.Y."/>
            <person name="Jang Y.E."/>
            <person name="Han K.S."/>
            <person name="Taeprayoon P."/>
            <person name="Yoon N."/>
            <person name="Somta P."/>
            <person name="Tanya P."/>
            <person name="Kim K.S."/>
            <person name="Gwag J.G."/>
            <person name="Moon J.K."/>
            <person name="Lee Y.H."/>
            <person name="Park B.S."/>
            <person name="Bombarely A."/>
            <person name="Doyle J.J."/>
            <person name="Jackson S.A."/>
            <person name="Schafleitner R."/>
            <person name="Srinives P."/>
            <person name="Varshney R.K."/>
            <person name="Lee S.H."/>
        </authorList>
    </citation>
    <scope>NUCLEOTIDE SEQUENCE [LARGE SCALE GENOMIC DNA]</scope>
    <source>
        <strain evidence="4">cv. VC1973A</strain>
    </source>
</reference>
<proteinExistence type="inferred from homology"/>
<evidence type="ECO:0000256" key="1">
    <source>
        <dbReference type="ARBA" id="ARBA00005711"/>
    </source>
</evidence>